<comment type="caution">
    <text evidence="2">The sequence shown here is derived from an EMBL/GenBank/DDBJ whole genome shotgun (WGS) entry which is preliminary data.</text>
</comment>
<dbReference type="OrthoDB" id="8061355at2759"/>
<keyword evidence="1" id="KW-0472">Membrane</keyword>
<evidence type="ECO:0000256" key="1">
    <source>
        <dbReference type="SAM" id="Phobius"/>
    </source>
</evidence>
<dbReference type="EMBL" id="QGMF01000029">
    <property type="protein sequence ID" value="TVY21041.1"/>
    <property type="molecule type" value="Genomic_DNA"/>
</dbReference>
<organism evidence="2 3">
    <name type="scientific">Lachnellula arida</name>
    <dbReference type="NCBI Taxonomy" id="1316785"/>
    <lineage>
        <taxon>Eukaryota</taxon>
        <taxon>Fungi</taxon>
        <taxon>Dikarya</taxon>
        <taxon>Ascomycota</taxon>
        <taxon>Pezizomycotina</taxon>
        <taxon>Leotiomycetes</taxon>
        <taxon>Helotiales</taxon>
        <taxon>Lachnaceae</taxon>
        <taxon>Lachnellula</taxon>
    </lineage>
</organism>
<reference evidence="2 3" key="1">
    <citation type="submission" date="2018-05" db="EMBL/GenBank/DDBJ databases">
        <title>Whole genome sequencing for identification of molecular markers to develop diagnostic detection tools for the regulated plant pathogen Lachnellula willkommii.</title>
        <authorList>
            <person name="Giroux E."/>
            <person name="Bilodeau G."/>
        </authorList>
    </citation>
    <scope>NUCLEOTIDE SEQUENCE [LARGE SCALE GENOMIC DNA]</scope>
    <source>
        <strain evidence="2 3">CBS 203.66</strain>
    </source>
</reference>
<accession>A0A8T9BNU0</accession>
<dbReference type="AlphaFoldDB" id="A0A8T9BNU0"/>
<proteinExistence type="predicted"/>
<feature type="transmembrane region" description="Helical" evidence="1">
    <location>
        <begin position="45"/>
        <end position="70"/>
    </location>
</feature>
<keyword evidence="1" id="KW-0812">Transmembrane</keyword>
<keyword evidence="1" id="KW-1133">Transmembrane helix</keyword>
<dbReference type="Proteomes" id="UP000469559">
    <property type="component" value="Unassembled WGS sequence"/>
</dbReference>
<evidence type="ECO:0000313" key="3">
    <source>
        <dbReference type="Proteomes" id="UP000469559"/>
    </source>
</evidence>
<protein>
    <submittedName>
        <fullName evidence="2">Uncharacterized protein</fullName>
    </submittedName>
</protein>
<keyword evidence="3" id="KW-1185">Reference proteome</keyword>
<sequence>MYFKTKGKLTAAFAAVWRGQSFVIGRWMLRHDFDITTSGKNFLIIYKTPISLILRALVFPIVVALIFNFLKHIGESGSSYDEPFGISATSFPVKDLPDAMKAASKHRLVFVRN</sequence>
<name>A0A8T9BNU0_9HELO</name>
<gene>
    <name evidence="2" type="ORF">LARI1_G001238</name>
</gene>
<evidence type="ECO:0000313" key="2">
    <source>
        <dbReference type="EMBL" id="TVY21041.1"/>
    </source>
</evidence>